<feature type="chain" id="PRO_5018034388" evidence="2">
    <location>
        <begin position="26"/>
        <end position="125"/>
    </location>
</feature>
<evidence type="ECO:0000313" key="4">
    <source>
        <dbReference type="Proteomes" id="UP000267821"/>
    </source>
</evidence>
<organism evidence="3 4">
    <name type="scientific">Terfezia boudieri ATCC MYA-4762</name>
    <dbReference type="NCBI Taxonomy" id="1051890"/>
    <lineage>
        <taxon>Eukaryota</taxon>
        <taxon>Fungi</taxon>
        <taxon>Dikarya</taxon>
        <taxon>Ascomycota</taxon>
        <taxon>Pezizomycotina</taxon>
        <taxon>Pezizomycetes</taxon>
        <taxon>Pezizales</taxon>
        <taxon>Pezizaceae</taxon>
        <taxon>Terfezia</taxon>
    </lineage>
</organism>
<accession>A0A3N4LDG3</accession>
<keyword evidence="2" id="KW-0732">Signal</keyword>
<dbReference type="AlphaFoldDB" id="A0A3N4LDG3"/>
<evidence type="ECO:0000256" key="1">
    <source>
        <dbReference type="SAM" id="Phobius"/>
    </source>
</evidence>
<proteinExistence type="predicted"/>
<keyword evidence="1" id="KW-1133">Transmembrane helix</keyword>
<protein>
    <submittedName>
        <fullName evidence="3">Uncharacterized protein</fullName>
    </submittedName>
</protein>
<keyword evidence="1" id="KW-0812">Transmembrane</keyword>
<feature type="transmembrane region" description="Helical" evidence="1">
    <location>
        <begin position="41"/>
        <end position="61"/>
    </location>
</feature>
<keyword evidence="1" id="KW-0472">Membrane</keyword>
<gene>
    <name evidence="3" type="ORF">L211DRAFT_895992</name>
</gene>
<sequence>MCKRSFQKFFWTIATLLSLCGIVSSAFTIATQVATANLNGFIVIFVLVPDYVLVVIMFGALSSFDLFFRLHPLQGCRARSITVDVEPVGFVQGNQAGTSSVLGAKYFSRAPHHSRSSCGLTIKPV</sequence>
<evidence type="ECO:0000313" key="3">
    <source>
        <dbReference type="EMBL" id="RPB19748.1"/>
    </source>
</evidence>
<reference evidence="3 4" key="1">
    <citation type="journal article" date="2018" name="Nat. Ecol. Evol.">
        <title>Pezizomycetes genomes reveal the molecular basis of ectomycorrhizal truffle lifestyle.</title>
        <authorList>
            <person name="Murat C."/>
            <person name="Payen T."/>
            <person name="Noel B."/>
            <person name="Kuo A."/>
            <person name="Morin E."/>
            <person name="Chen J."/>
            <person name="Kohler A."/>
            <person name="Krizsan K."/>
            <person name="Balestrini R."/>
            <person name="Da Silva C."/>
            <person name="Montanini B."/>
            <person name="Hainaut M."/>
            <person name="Levati E."/>
            <person name="Barry K.W."/>
            <person name="Belfiori B."/>
            <person name="Cichocki N."/>
            <person name="Clum A."/>
            <person name="Dockter R.B."/>
            <person name="Fauchery L."/>
            <person name="Guy J."/>
            <person name="Iotti M."/>
            <person name="Le Tacon F."/>
            <person name="Lindquist E.A."/>
            <person name="Lipzen A."/>
            <person name="Malagnac F."/>
            <person name="Mello A."/>
            <person name="Molinier V."/>
            <person name="Miyauchi S."/>
            <person name="Poulain J."/>
            <person name="Riccioni C."/>
            <person name="Rubini A."/>
            <person name="Sitrit Y."/>
            <person name="Splivallo R."/>
            <person name="Traeger S."/>
            <person name="Wang M."/>
            <person name="Zifcakova L."/>
            <person name="Wipf D."/>
            <person name="Zambonelli A."/>
            <person name="Paolocci F."/>
            <person name="Nowrousian M."/>
            <person name="Ottonello S."/>
            <person name="Baldrian P."/>
            <person name="Spatafora J.W."/>
            <person name="Henrissat B."/>
            <person name="Nagy L.G."/>
            <person name="Aury J.M."/>
            <person name="Wincker P."/>
            <person name="Grigoriev I.V."/>
            <person name="Bonfante P."/>
            <person name="Martin F.M."/>
        </authorList>
    </citation>
    <scope>NUCLEOTIDE SEQUENCE [LARGE SCALE GENOMIC DNA]</scope>
    <source>
        <strain evidence="3 4">ATCC MYA-4762</strain>
    </source>
</reference>
<feature type="signal peptide" evidence="2">
    <location>
        <begin position="1"/>
        <end position="25"/>
    </location>
</feature>
<evidence type="ECO:0000256" key="2">
    <source>
        <dbReference type="SAM" id="SignalP"/>
    </source>
</evidence>
<dbReference type="InParanoid" id="A0A3N4LDG3"/>
<name>A0A3N4LDG3_9PEZI</name>
<dbReference type="Proteomes" id="UP000267821">
    <property type="component" value="Unassembled WGS sequence"/>
</dbReference>
<dbReference type="EMBL" id="ML121584">
    <property type="protein sequence ID" value="RPB19748.1"/>
    <property type="molecule type" value="Genomic_DNA"/>
</dbReference>
<keyword evidence="4" id="KW-1185">Reference proteome</keyword>